<comment type="cofactor">
    <cofactor evidence="1">
        <name>Mn(2+)</name>
        <dbReference type="ChEBI" id="CHEBI:29035"/>
    </cofactor>
</comment>
<dbReference type="InterPro" id="IPR051547">
    <property type="entry name" value="TDP2-like"/>
</dbReference>
<feature type="domain" description="Endonuclease/exonuclease/phosphatase" evidence="10">
    <location>
        <begin position="104"/>
        <end position="349"/>
    </location>
</feature>
<dbReference type="EMBL" id="JAUEIF010000001">
    <property type="protein sequence ID" value="MDN0024269.1"/>
    <property type="molecule type" value="Genomic_DNA"/>
</dbReference>
<evidence type="ECO:0000256" key="2">
    <source>
        <dbReference type="ARBA" id="ARBA00001946"/>
    </source>
</evidence>
<dbReference type="Pfam" id="PF03372">
    <property type="entry name" value="Exo_endo_phos"/>
    <property type="match status" value="1"/>
</dbReference>
<dbReference type="InterPro" id="IPR036691">
    <property type="entry name" value="Endo/exonu/phosph_ase_sf"/>
</dbReference>
<keyword evidence="5" id="KW-0227">DNA damage</keyword>
<evidence type="ECO:0000259" key="10">
    <source>
        <dbReference type="Pfam" id="PF03372"/>
    </source>
</evidence>
<dbReference type="GO" id="GO:0006281">
    <property type="term" value="P:DNA repair"/>
    <property type="evidence" value="ECO:0007669"/>
    <property type="project" value="UniProtKB-KW"/>
</dbReference>
<protein>
    <submittedName>
        <fullName evidence="12">Endonuclease/exonuclease/phosphatase family protein</fullName>
    </submittedName>
</protein>
<dbReference type="PANTHER" id="PTHR15822:SF4">
    <property type="entry name" value="TYROSYL-DNA PHOSPHODIESTERASE 2"/>
    <property type="match status" value="1"/>
</dbReference>
<keyword evidence="13" id="KW-1185">Reference proteome</keyword>
<keyword evidence="3" id="KW-0540">Nuclease</keyword>
<evidence type="ECO:0000256" key="9">
    <source>
        <dbReference type="SAM" id="Phobius"/>
    </source>
</evidence>
<comment type="cofactor">
    <cofactor evidence="2">
        <name>Mg(2+)</name>
        <dbReference type="ChEBI" id="CHEBI:18420"/>
    </cofactor>
</comment>
<organism evidence="12 14">
    <name type="scientific">Leyella lascolaii</name>
    <dbReference type="NCBI Taxonomy" id="1776379"/>
    <lineage>
        <taxon>Bacteria</taxon>
        <taxon>Pseudomonadati</taxon>
        <taxon>Bacteroidota</taxon>
        <taxon>Bacteroidia</taxon>
        <taxon>Bacteroidales</taxon>
        <taxon>Prevotellaceae</taxon>
        <taxon>Leyella</taxon>
    </lineage>
</organism>
<keyword evidence="7" id="KW-0460">Magnesium</keyword>
<evidence type="ECO:0000256" key="1">
    <source>
        <dbReference type="ARBA" id="ARBA00001936"/>
    </source>
</evidence>
<dbReference type="GO" id="GO:0004519">
    <property type="term" value="F:endonuclease activity"/>
    <property type="evidence" value="ECO:0007669"/>
    <property type="project" value="UniProtKB-KW"/>
</dbReference>
<name>A0AAW7JGG5_9BACT</name>
<dbReference type="Proteomes" id="UP001168478">
    <property type="component" value="Unassembled WGS sequence"/>
</dbReference>
<reference evidence="12" key="1">
    <citation type="submission" date="2023-06" db="EMBL/GenBank/DDBJ databases">
        <authorList>
            <person name="Zeman M."/>
            <person name="Kubasova T."/>
            <person name="Jahodarova E."/>
            <person name="Nykrynova M."/>
            <person name="Rychlik I."/>
        </authorList>
    </citation>
    <scope>NUCLEOTIDE SEQUENCE</scope>
    <source>
        <strain evidence="12">ET15</strain>
        <strain evidence="11">ET37</strain>
    </source>
</reference>
<dbReference type="PANTHER" id="PTHR15822">
    <property type="entry name" value="TRAF AND TNF RECEPTOR-ASSOCIATED PROTEIN"/>
    <property type="match status" value="1"/>
</dbReference>
<accession>A0AAW7JGG5</accession>
<dbReference type="CDD" id="cd09084">
    <property type="entry name" value="EEP-2"/>
    <property type="match status" value="1"/>
</dbReference>
<evidence type="ECO:0000256" key="7">
    <source>
        <dbReference type="ARBA" id="ARBA00022842"/>
    </source>
</evidence>
<proteinExistence type="predicted"/>
<keyword evidence="4" id="KW-0479">Metal-binding</keyword>
<dbReference type="GO" id="GO:0046872">
    <property type="term" value="F:metal ion binding"/>
    <property type="evidence" value="ECO:0007669"/>
    <property type="project" value="UniProtKB-KW"/>
</dbReference>
<evidence type="ECO:0000256" key="4">
    <source>
        <dbReference type="ARBA" id="ARBA00022723"/>
    </source>
</evidence>
<evidence type="ECO:0000313" key="12">
    <source>
        <dbReference type="EMBL" id="MDN0024269.1"/>
    </source>
</evidence>
<reference evidence="12" key="2">
    <citation type="submission" date="2023-08" db="EMBL/GenBank/DDBJ databases">
        <title>Identification and characterization of horizontal gene transfer across gut microbiota members of farm animals based on homology search.</title>
        <authorList>
            <person name="Schwarzerova J."/>
            <person name="Nykrynova M."/>
            <person name="Jureckova K."/>
            <person name="Cejkova D."/>
            <person name="Rychlik I."/>
        </authorList>
    </citation>
    <scope>NUCLEOTIDE SEQUENCE</scope>
    <source>
        <strain evidence="12">ET15</strain>
        <strain evidence="11">ET37</strain>
    </source>
</reference>
<dbReference type="Gene3D" id="3.60.10.10">
    <property type="entry name" value="Endonuclease/exonuclease/phosphatase"/>
    <property type="match status" value="1"/>
</dbReference>
<keyword evidence="12" id="KW-0255">Endonuclease</keyword>
<gene>
    <name evidence="11" type="ORF">QVN81_01855</name>
    <name evidence="12" type="ORF">QVN84_01850</name>
</gene>
<dbReference type="Proteomes" id="UP001167831">
    <property type="component" value="Unassembled WGS sequence"/>
</dbReference>
<keyword evidence="9" id="KW-0472">Membrane</keyword>
<dbReference type="SUPFAM" id="SSF56219">
    <property type="entry name" value="DNase I-like"/>
    <property type="match status" value="1"/>
</dbReference>
<keyword evidence="8" id="KW-0234">DNA repair</keyword>
<evidence type="ECO:0000256" key="6">
    <source>
        <dbReference type="ARBA" id="ARBA00022801"/>
    </source>
</evidence>
<evidence type="ECO:0000256" key="5">
    <source>
        <dbReference type="ARBA" id="ARBA00022763"/>
    </source>
</evidence>
<evidence type="ECO:0000256" key="3">
    <source>
        <dbReference type="ARBA" id="ARBA00022722"/>
    </source>
</evidence>
<dbReference type="GO" id="GO:0016787">
    <property type="term" value="F:hydrolase activity"/>
    <property type="evidence" value="ECO:0007669"/>
    <property type="project" value="UniProtKB-KW"/>
</dbReference>
<keyword evidence="9" id="KW-0812">Transmembrane</keyword>
<evidence type="ECO:0000313" key="14">
    <source>
        <dbReference type="Proteomes" id="UP001168478"/>
    </source>
</evidence>
<comment type="caution">
    <text evidence="12">The sequence shown here is derived from an EMBL/GenBank/DDBJ whole genome shotgun (WGS) entry which is preliminary data.</text>
</comment>
<feature type="transmembrane region" description="Helical" evidence="9">
    <location>
        <begin position="40"/>
        <end position="65"/>
    </location>
</feature>
<dbReference type="AlphaFoldDB" id="A0AAW7JGG5"/>
<dbReference type="EMBL" id="JAUEIE010000001">
    <property type="protein sequence ID" value="MDN0021772.1"/>
    <property type="molecule type" value="Genomic_DNA"/>
</dbReference>
<evidence type="ECO:0000313" key="11">
    <source>
        <dbReference type="EMBL" id="MDN0021772.1"/>
    </source>
</evidence>
<evidence type="ECO:0000313" key="13">
    <source>
        <dbReference type="Proteomes" id="UP001167831"/>
    </source>
</evidence>
<dbReference type="InterPro" id="IPR005135">
    <property type="entry name" value="Endo/exonuclease/phosphatase"/>
</dbReference>
<sequence length="364" mass="40618">MMKCLGKLTLQIIAGANIATIIVMFLVGHSDVFNPVDHPLLATVGLTFPLFLCINLAFTAFWIVFSIKRVIIPFAGFVLCYSPVRVYTPLNINGSLPPGTVKVMSYNVWNFRDWSDADKPSEIVEYILEQNSDIVCLQESGTTKDKRDRMYSRMTAVYAYSDTVKPSGSSDVITLFSKFPILGKKRISYESKNNHSAAFTLNVRGDTLIFIANHLESIGLSDDEKSNFKSMMKGRMEKDSARSESQKLVHKLGTASAVRAPQAEAVARYIRDNKGKSIILCGDFNDSPISYVRRVIAEELTDCYVASGNGPGISYHESGFYVRIDNIMCSDDWKPVRCVVDSKIKASDHYPIICWLEKHGDTGK</sequence>
<keyword evidence="9" id="KW-1133">Transmembrane helix</keyword>
<evidence type="ECO:0000256" key="8">
    <source>
        <dbReference type="ARBA" id="ARBA00023204"/>
    </source>
</evidence>
<feature type="transmembrane region" description="Helical" evidence="9">
    <location>
        <begin position="12"/>
        <end position="28"/>
    </location>
</feature>
<keyword evidence="6" id="KW-0378">Hydrolase</keyword>